<dbReference type="GO" id="GO:0016614">
    <property type="term" value="F:oxidoreductase activity, acting on CH-OH group of donors"/>
    <property type="evidence" value="ECO:0007669"/>
    <property type="project" value="InterPro"/>
</dbReference>
<keyword evidence="2 3" id="KW-0274">FAD</keyword>
<evidence type="ECO:0000259" key="4">
    <source>
        <dbReference type="PROSITE" id="PS00623"/>
    </source>
</evidence>
<name>A0A9N9S3D9_9DIPT</name>
<dbReference type="PANTHER" id="PTHR11552">
    <property type="entry name" value="GLUCOSE-METHANOL-CHOLINE GMC OXIDOREDUCTASE"/>
    <property type="match status" value="1"/>
</dbReference>
<comment type="similarity">
    <text evidence="1 3">Belongs to the GMC oxidoreductase family.</text>
</comment>
<feature type="binding site" evidence="2">
    <location>
        <position position="588"/>
    </location>
    <ligand>
        <name>FAD</name>
        <dbReference type="ChEBI" id="CHEBI:57692"/>
    </ligand>
</feature>
<dbReference type="OrthoDB" id="269227at2759"/>
<accession>A0A9N9S3D9</accession>
<dbReference type="AlphaFoldDB" id="A0A9N9S3D9"/>
<dbReference type="SUPFAM" id="SSF54373">
    <property type="entry name" value="FAD-linked reductases, C-terminal domain"/>
    <property type="match status" value="1"/>
</dbReference>
<reference evidence="5" key="2">
    <citation type="submission" date="2022-10" db="EMBL/GenBank/DDBJ databases">
        <authorList>
            <consortium name="ENA_rothamsted_submissions"/>
            <consortium name="culmorum"/>
            <person name="King R."/>
        </authorList>
    </citation>
    <scope>NUCLEOTIDE SEQUENCE</scope>
</reference>
<keyword evidence="6" id="KW-1185">Reference proteome</keyword>
<gene>
    <name evidence="5" type="ORF">CHIRRI_LOCUS11551</name>
</gene>
<evidence type="ECO:0000256" key="2">
    <source>
        <dbReference type="PIRSR" id="PIRSR000137-2"/>
    </source>
</evidence>
<sequence>MSSAIAGGVASAIGTAASNAGWFVPMLVAAIAYFQYEEFVDPESKPINVATENLLTEYDFIVVGSGSAGAVVAARLSEVENWNVLLLEAGGDETEISDVPLMAGYLQLSKMDWQYKSEPSGNFCLAMNGGRCNWPRGKVLGGSSVLNYMLYLRGNKKDYDAWEEAGNPGWSYKDVLYYFKKSEDNQNPYLASTPYHGTGGPLTIGEAPYHTPLAASFVEAGVEMGYENRDLNGEKQTGFMIAQGTIRRGSRCSTAKSFLRPARLRPNLHIAMFSHVTKVLIDPITKIAYGVEFVRERKRQYVRAKKEVVLSGGTINSAQLLMLSGIGPKAELAKHRIPLIRDAPVGENMQDHVALAGLTFMVNQEVSVVENRFHTMATVMEYAVLGQGPLTVMGGVEGLAFVNTKYVNASDDFPDIEFHFVSGSTNSDGGSQLRKIHGLTEAFYNKVFAPINNMDVWSIIPMLLRPRSKGSIKLRSNNPFDYPYIYPNYFKDDFDMKTLIEGVKIAVALSRTASMQRFKSMLSPLKFPGCANLQAYSDPYWECMIRHYTATIYHPVGTAKMGPYWDPTAVVDSQLRVYGVRGLRVIDGSIMPNQVSANTNAPIIMIGEKGADMMKNFWIKNNFK</sequence>
<organism evidence="5 6">
    <name type="scientific">Chironomus riparius</name>
    <dbReference type="NCBI Taxonomy" id="315576"/>
    <lineage>
        <taxon>Eukaryota</taxon>
        <taxon>Metazoa</taxon>
        <taxon>Ecdysozoa</taxon>
        <taxon>Arthropoda</taxon>
        <taxon>Hexapoda</taxon>
        <taxon>Insecta</taxon>
        <taxon>Pterygota</taxon>
        <taxon>Neoptera</taxon>
        <taxon>Endopterygota</taxon>
        <taxon>Diptera</taxon>
        <taxon>Nematocera</taxon>
        <taxon>Chironomoidea</taxon>
        <taxon>Chironomidae</taxon>
        <taxon>Chironominae</taxon>
        <taxon>Chironomus</taxon>
    </lineage>
</organism>
<keyword evidence="3" id="KW-0285">Flavoprotein</keyword>
<feature type="domain" description="Glucose-methanol-choline oxidoreductase N-terminal" evidence="4">
    <location>
        <begin position="137"/>
        <end position="160"/>
    </location>
</feature>
<evidence type="ECO:0000256" key="3">
    <source>
        <dbReference type="RuleBase" id="RU003968"/>
    </source>
</evidence>
<dbReference type="PROSITE" id="PS00623">
    <property type="entry name" value="GMC_OXRED_1"/>
    <property type="match status" value="1"/>
</dbReference>
<dbReference type="Gene3D" id="3.50.50.60">
    <property type="entry name" value="FAD/NAD(P)-binding domain"/>
    <property type="match status" value="1"/>
</dbReference>
<evidence type="ECO:0000313" key="5">
    <source>
        <dbReference type="EMBL" id="CAG9808714.1"/>
    </source>
</evidence>
<dbReference type="SUPFAM" id="SSF51905">
    <property type="entry name" value="FAD/NAD(P)-binding domain"/>
    <property type="match status" value="1"/>
</dbReference>
<dbReference type="InterPro" id="IPR000172">
    <property type="entry name" value="GMC_OxRdtase_N"/>
</dbReference>
<proteinExistence type="inferred from homology"/>
<protein>
    <recommendedName>
        <fullName evidence="4">Glucose-methanol-choline oxidoreductase N-terminal domain-containing protein</fullName>
    </recommendedName>
</protein>
<evidence type="ECO:0000256" key="1">
    <source>
        <dbReference type="ARBA" id="ARBA00010790"/>
    </source>
</evidence>
<dbReference type="Proteomes" id="UP001153620">
    <property type="component" value="Chromosome 3"/>
</dbReference>
<dbReference type="Pfam" id="PF00732">
    <property type="entry name" value="GMC_oxred_N"/>
    <property type="match status" value="1"/>
</dbReference>
<dbReference type="InterPro" id="IPR036188">
    <property type="entry name" value="FAD/NAD-bd_sf"/>
</dbReference>
<comment type="cofactor">
    <cofactor evidence="2">
        <name>FAD</name>
        <dbReference type="ChEBI" id="CHEBI:57692"/>
    </cofactor>
</comment>
<dbReference type="InterPro" id="IPR012132">
    <property type="entry name" value="GMC_OxRdtase"/>
</dbReference>
<dbReference type="Pfam" id="PF05199">
    <property type="entry name" value="GMC_oxred_C"/>
    <property type="match status" value="1"/>
</dbReference>
<feature type="binding site" evidence="2">
    <location>
        <position position="139"/>
    </location>
    <ligand>
        <name>FAD</name>
        <dbReference type="ChEBI" id="CHEBI:57692"/>
    </ligand>
</feature>
<dbReference type="EMBL" id="OU895879">
    <property type="protein sequence ID" value="CAG9808714.1"/>
    <property type="molecule type" value="Genomic_DNA"/>
</dbReference>
<feature type="binding site" evidence="2">
    <location>
        <position position="276"/>
    </location>
    <ligand>
        <name>FAD</name>
        <dbReference type="ChEBI" id="CHEBI:57692"/>
    </ligand>
</feature>
<dbReference type="PANTHER" id="PTHR11552:SF227">
    <property type="entry name" value="GLUCOSE DEHYDROGENASE [FAD, QUINONE]-LIKE PROTEIN"/>
    <property type="match status" value="1"/>
</dbReference>
<evidence type="ECO:0000313" key="6">
    <source>
        <dbReference type="Proteomes" id="UP001153620"/>
    </source>
</evidence>
<dbReference type="PIRSF" id="PIRSF000137">
    <property type="entry name" value="Alcohol_oxidase"/>
    <property type="match status" value="1"/>
</dbReference>
<dbReference type="InterPro" id="IPR007867">
    <property type="entry name" value="GMC_OxRtase_C"/>
</dbReference>
<reference evidence="5" key="1">
    <citation type="submission" date="2022-01" db="EMBL/GenBank/DDBJ databases">
        <authorList>
            <person name="King R."/>
        </authorList>
    </citation>
    <scope>NUCLEOTIDE SEQUENCE</scope>
</reference>
<dbReference type="GO" id="GO:0050660">
    <property type="term" value="F:flavin adenine dinucleotide binding"/>
    <property type="evidence" value="ECO:0007669"/>
    <property type="project" value="InterPro"/>
</dbReference>
<dbReference type="Gene3D" id="3.30.560.10">
    <property type="entry name" value="Glucose Oxidase, domain 3"/>
    <property type="match status" value="1"/>
</dbReference>